<organism evidence="3 4">
    <name type="scientific">Cudoniella acicularis</name>
    <dbReference type="NCBI Taxonomy" id="354080"/>
    <lineage>
        <taxon>Eukaryota</taxon>
        <taxon>Fungi</taxon>
        <taxon>Dikarya</taxon>
        <taxon>Ascomycota</taxon>
        <taxon>Pezizomycotina</taxon>
        <taxon>Leotiomycetes</taxon>
        <taxon>Helotiales</taxon>
        <taxon>Tricladiaceae</taxon>
        <taxon>Cudoniella</taxon>
    </lineage>
</organism>
<feature type="region of interest" description="Disordered" evidence="2">
    <location>
        <begin position="1"/>
        <end position="20"/>
    </location>
</feature>
<keyword evidence="4" id="KW-1185">Reference proteome</keyword>
<keyword evidence="1" id="KW-0175">Coiled coil</keyword>
<accession>A0A8H4RDY3</accession>
<comment type="caution">
    <text evidence="3">The sequence shown here is derived from an EMBL/GenBank/DDBJ whole genome shotgun (WGS) entry which is preliminary data.</text>
</comment>
<name>A0A8H4RDY3_9HELO</name>
<proteinExistence type="predicted"/>
<sequence length="423" mass="49510">MENPKHTSNGSRHSSPKKCSGDSFFTSTEIITSYKSHITGLSSLIILFEELLERAQTTECELAEVKEERESKIVEIVTITAALAKLEIELESCKREREEACSGLEVLKGEKARVVEEFERERVEFREKVRKDEIEIKRLFEELKIVQEERDVAFVERDRFRKEKEKFVEEFKVERVESTEKETKSILEIRKWKEAFERLEEIRQWREKFELIEKESETIRVDLKETVILLEKERERFSSSSKTILEFKEQIEVLKRSWKSATESEERSHEEAESARKEARKADHERDEFQAKFFEIQEFKLREGESHEQTCEDSKLLIKAKADLAEYSARLETYLPPKHLRGRKFCIDKVIYGGKVLDNVKVLQEIQEAAEGGRSLKPTDRSCGAESWGSKTHGKTFTVAYFVDGKGPMRYVSAQEGVSVRFH</sequence>
<evidence type="ECO:0000313" key="3">
    <source>
        <dbReference type="EMBL" id="KAF4628339.1"/>
    </source>
</evidence>
<feature type="region of interest" description="Disordered" evidence="2">
    <location>
        <begin position="264"/>
        <end position="284"/>
    </location>
</feature>
<dbReference type="EMBL" id="JAAMPI010000826">
    <property type="protein sequence ID" value="KAF4628339.1"/>
    <property type="molecule type" value="Genomic_DNA"/>
</dbReference>
<dbReference type="Proteomes" id="UP000566819">
    <property type="component" value="Unassembled WGS sequence"/>
</dbReference>
<evidence type="ECO:0000313" key="4">
    <source>
        <dbReference type="Proteomes" id="UP000566819"/>
    </source>
</evidence>
<protein>
    <submittedName>
        <fullName evidence="3">Uncharacterized protein</fullName>
    </submittedName>
</protein>
<evidence type="ECO:0000256" key="2">
    <source>
        <dbReference type="SAM" id="MobiDB-lite"/>
    </source>
</evidence>
<evidence type="ECO:0000256" key="1">
    <source>
        <dbReference type="SAM" id="Coils"/>
    </source>
</evidence>
<gene>
    <name evidence="3" type="ORF">G7Y89_g9816</name>
</gene>
<feature type="compositionally biased region" description="Polar residues" evidence="2">
    <location>
        <begin position="1"/>
        <end position="13"/>
    </location>
</feature>
<feature type="coiled-coil region" evidence="1">
    <location>
        <begin position="48"/>
        <end position="149"/>
    </location>
</feature>
<reference evidence="3 4" key="1">
    <citation type="submission" date="2020-03" db="EMBL/GenBank/DDBJ databases">
        <title>Draft Genome Sequence of Cudoniella acicularis.</title>
        <authorList>
            <person name="Buettner E."/>
            <person name="Kellner H."/>
        </authorList>
    </citation>
    <scope>NUCLEOTIDE SEQUENCE [LARGE SCALE GENOMIC DNA]</scope>
    <source>
        <strain evidence="3 4">DSM 108380</strain>
    </source>
</reference>
<dbReference type="AlphaFoldDB" id="A0A8H4RDY3"/>
<dbReference type="OrthoDB" id="5424710at2759"/>